<feature type="region of interest" description="Disordered" evidence="1">
    <location>
        <begin position="93"/>
        <end position="141"/>
    </location>
</feature>
<dbReference type="Proteomes" id="UP000653454">
    <property type="component" value="Unassembled WGS sequence"/>
</dbReference>
<protein>
    <submittedName>
        <fullName evidence="2">(diamondback moth) hypothetical protein</fullName>
    </submittedName>
</protein>
<evidence type="ECO:0000313" key="2">
    <source>
        <dbReference type="EMBL" id="CAG9091106.1"/>
    </source>
</evidence>
<reference evidence="2" key="1">
    <citation type="submission" date="2020-11" db="EMBL/GenBank/DDBJ databases">
        <authorList>
            <person name="Whiteford S."/>
        </authorList>
    </citation>
    <scope>NUCLEOTIDE SEQUENCE</scope>
</reference>
<name>A0A8S4D3U5_PLUXY</name>
<dbReference type="EMBL" id="CAJHNJ030000002">
    <property type="protein sequence ID" value="CAG9091106.1"/>
    <property type="molecule type" value="Genomic_DNA"/>
</dbReference>
<evidence type="ECO:0000313" key="3">
    <source>
        <dbReference type="Proteomes" id="UP000653454"/>
    </source>
</evidence>
<gene>
    <name evidence="2" type="ORF">PLXY2_LOCUS747</name>
</gene>
<comment type="caution">
    <text evidence="2">The sequence shown here is derived from an EMBL/GenBank/DDBJ whole genome shotgun (WGS) entry which is preliminary data.</text>
</comment>
<proteinExistence type="predicted"/>
<keyword evidence="3" id="KW-1185">Reference proteome</keyword>
<evidence type="ECO:0000256" key="1">
    <source>
        <dbReference type="SAM" id="MobiDB-lite"/>
    </source>
</evidence>
<organism evidence="2 3">
    <name type="scientific">Plutella xylostella</name>
    <name type="common">Diamondback moth</name>
    <name type="synonym">Plutella maculipennis</name>
    <dbReference type="NCBI Taxonomy" id="51655"/>
    <lineage>
        <taxon>Eukaryota</taxon>
        <taxon>Metazoa</taxon>
        <taxon>Ecdysozoa</taxon>
        <taxon>Arthropoda</taxon>
        <taxon>Hexapoda</taxon>
        <taxon>Insecta</taxon>
        <taxon>Pterygota</taxon>
        <taxon>Neoptera</taxon>
        <taxon>Endopterygota</taxon>
        <taxon>Lepidoptera</taxon>
        <taxon>Glossata</taxon>
        <taxon>Ditrysia</taxon>
        <taxon>Yponomeutoidea</taxon>
        <taxon>Plutellidae</taxon>
        <taxon>Plutella</taxon>
    </lineage>
</organism>
<sequence>MNCLKRSNGSILLETVEASAPPYYPLYPVQPPYNPEVWERGGEAAGRGRRSLYEGVNCARAHSPPAPLTRHWNMRELSRGGSLVAATIAALHSRADLEPKSRPPPARRRRAERPLSTASEASERDSTSVQSSEDPPPRHST</sequence>
<accession>A0A8S4D3U5</accession>
<dbReference type="AlphaFoldDB" id="A0A8S4D3U5"/>